<name>M7ZIU9_TRIUA</name>
<proteinExistence type="predicted"/>
<dbReference type="InterPro" id="IPR038408">
    <property type="entry name" value="GNK2_sf"/>
</dbReference>
<feature type="domain" description="Gnk2-homologous" evidence="1">
    <location>
        <begin position="27"/>
        <end position="132"/>
    </location>
</feature>
<reference evidence="2" key="1">
    <citation type="journal article" date="2013" name="Nature">
        <title>Draft genome of the wheat A-genome progenitor Triticum urartu.</title>
        <authorList>
            <person name="Ling H.Q."/>
            <person name="Zhao S."/>
            <person name="Liu D."/>
            <person name="Wang J."/>
            <person name="Sun H."/>
            <person name="Zhang C."/>
            <person name="Fan H."/>
            <person name="Li D."/>
            <person name="Dong L."/>
            <person name="Tao Y."/>
            <person name="Gao C."/>
            <person name="Wu H."/>
            <person name="Li Y."/>
            <person name="Cui Y."/>
            <person name="Guo X."/>
            <person name="Zheng S."/>
            <person name="Wang B."/>
            <person name="Yu K."/>
            <person name="Liang Q."/>
            <person name="Yang W."/>
            <person name="Lou X."/>
            <person name="Chen J."/>
            <person name="Feng M."/>
            <person name="Jian J."/>
            <person name="Zhang X."/>
            <person name="Luo G."/>
            <person name="Jiang Y."/>
            <person name="Liu J."/>
            <person name="Wang Z."/>
            <person name="Sha Y."/>
            <person name="Zhang B."/>
            <person name="Wu H."/>
            <person name="Tang D."/>
            <person name="Shen Q."/>
            <person name="Xue P."/>
            <person name="Zou S."/>
            <person name="Wang X."/>
            <person name="Liu X."/>
            <person name="Wang F."/>
            <person name="Yang Y."/>
            <person name="An X."/>
            <person name="Dong Z."/>
            <person name="Zhang K."/>
            <person name="Zhang X."/>
            <person name="Luo M.C."/>
            <person name="Dvorak J."/>
            <person name="Tong Y."/>
            <person name="Wang J."/>
            <person name="Yang H."/>
            <person name="Li Z."/>
            <person name="Wang D."/>
            <person name="Zhang A."/>
            <person name="Wang J."/>
        </authorList>
    </citation>
    <scope>NUCLEOTIDE SEQUENCE</scope>
</reference>
<dbReference type="AlphaFoldDB" id="M7ZIU9"/>
<dbReference type="OMA" id="LADHNFF"/>
<evidence type="ECO:0000313" key="2">
    <source>
        <dbReference type="EMBL" id="EMS60017.1"/>
    </source>
</evidence>
<evidence type="ECO:0000259" key="1">
    <source>
        <dbReference type="PROSITE" id="PS51473"/>
    </source>
</evidence>
<feature type="domain" description="Gnk2-homologous" evidence="1">
    <location>
        <begin position="140"/>
        <end position="251"/>
    </location>
</feature>
<dbReference type="STRING" id="4572.M7ZIU9"/>
<dbReference type="PANTHER" id="PTHR32099">
    <property type="entry name" value="CYSTEINE-RICH REPEAT SECRETORY PROTEIN"/>
    <property type="match status" value="1"/>
</dbReference>
<sequence length="321" mass="33347">MHGHGHGCSWTQALVLLFLALPLAAAQPWPRCDPSSGNYSAGSAYETNLLNLVLTLRQDASSSASRFASGTLGAAPDTVYGLVLCRGDVTASECLDCGTSAYEKATTACGRRIRDVALCFNPCYVRLSDNNFLASANNSGEIPLISGTSISSSDVAGYDRALTGLLNATVHYAVDNSTQLFATGQWVGPDPGFSHIYSAAQCAGDLSPALCRSCLQGLLRGWFTKFRFLPNGDGSRVAGSRCTLRSEVGKTFFNGAAMVQLPAKAAAPPPAATAVPVPGTTGAPVSADVNKIALMVVAKPFAGSSSGVGRWKQNCSLVVEN</sequence>
<dbReference type="EMBL" id="KD114170">
    <property type="protein sequence ID" value="EMS60017.1"/>
    <property type="molecule type" value="Genomic_DNA"/>
</dbReference>
<protein>
    <recommendedName>
        <fullName evidence="1">Gnk2-homologous domain-containing protein</fullName>
    </recommendedName>
</protein>
<dbReference type="PANTHER" id="PTHR32099:SF61">
    <property type="entry name" value="OS04G0316200 PROTEIN"/>
    <property type="match status" value="1"/>
</dbReference>
<dbReference type="CDD" id="cd23509">
    <property type="entry name" value="Gnk2-like"/>
    <property type="match status" value="2"/>
</dbReference>
<gene>
    <name evidence="2" type="ORF">TRIUR3_20348</name>
</gene>
<accession>M7ZIU9</accession>
<dbReference type="eggNOG" id="ENOG502QWDY">
    <property type="taxonomic scope" value="Eukaryota"/>
</dbReference>
<dbReference type="PROSITE" id="PS51473">
    <property type="entry name" value="GNK2"/>
    <property type="match status" value="2"/>
</dbReference>
<dbReference type="Gene3D" id="3.30.430.20">
    <property type="entry name" value="Gnk2 domain, C-X8-C-X2-C motif"/>
    <property type="match status" value="2"/>
</dbReference>
<dbReference type="Pfam" id="PF01657">
    <property type="entry name" value="Stress-antifung"/>
    <property type="match status" value="2"/>
</dbReference>
<dbReference type="InterPro" id="IPR002902">
    <property type="entry name" value="GNK2"/>
</dbReference>
<organism evidence="2">
    <name type="scientific">Triticum urartu</name>
    <name type="common">Red wild einkorn</name>
    <name type="synonym">Crithodium urartu</name>
    <dbReference type="NCBI Taxonomy" id="4572"/>
    <lineage>
        <taxon>Eukaryota</taxon>
        <taxon>Viridiplantae</taxon>
        <taxon>Streptophyta</taxon>
        <taxon>Embryophyta</taxon>
        <taxon>Tracheophyta</taxon>
        <taxon>Spermatophyta</taxon>
        <taxon>Magnoliopsida</taxon>
        <taxon>Liliopsida</taxon>
        <taxon>Poales</taxon>
        <taxon>Poaceae</taxon>
        <taxon>BOP clade</taxon>
        <taxon>Pooideae</taxon>
        <taxon>Triticodae</taxon>
        <taxon>Triticeae</taxon>
        <taxon>Triticinae</taxon>
        <taxon>Triticum</taxon>
    </lineage>
</organism>